<protein>
    <submittedName>
        <fullName evidence="1">Uncharacterized protein</fullName>
    </submittedName>
</protein>
<keyword evidence="2" id="KW-1185">Reference proteome</keyword>
<comment type="caution">
    <text evidence="1">The sequence shown here is derived from an EMBL/GenBank/DDBJ whole genome shotgun (WGS) entry which is preliminary data.</text>
</comment>
<dbReference type="Proteomes" id="UP000612362">
    <property type="component" value="Unassembled WGS sequence"/>
</dbReference>
<organism evidence="1 2">
    <name type="scientific">Ktedonospora formicarum</name>
    <dbReference type="NCBI Taxonomy" id="2778364"/>
    <lineage>
        <taxon>Bacteria</taxon>
        <taxon>Bacillati</taxon>
        <taxon>Chloroflexota</taxon>
        <taxon>Ktedonobacteria</taxon>
        <taxon>Ktedonobacterales</taxon>
        <taxon>Ktedonobacteraceae</taxon>
        <taxon>Ktedonospora</taxon>
    </lineage>
</organism>
<gene>
    <name evidence="1" type="ORF">KSX_08110</name>
</gene>
<evidence type="ECO:0000313" key="2">
    <source>
        <dbReference type="Proteomes" id="UP000612362"/>
    </source>
</evidence>
<dbReference type="AlphaFoldDB" id="A0A8J3HY37"/>
<evidence type="ECO:0000313" key="1">
    <source>
        <dbReference type="EMBL" id="GHO42648.1"/>
    </source>
</evidence>
<reference evidence="1" key="1">
    <citation type="submission" date="2020-10" db="EMBL/GenBank/DDBJ databases">
        <title>Taxonomic study of unclassified bacteria belonging to the class Ktedonobacteria.</title>
        <authorList>
            <person name="Yabe S."/>
            <person name="Wang C.M."/>
            <person name="Zheng Y."/>
            <person name="Sakai Y."/>
            <person name="Cavaletti L."/>
            <person name="Monciardini P."/>
            <person name="Donadio S."/>
        </authorList>
    </citation>
    <scope>NUCLEOTIDE SEQUENCE</scope>
    <source>
        <strain evidence="1">SOSP1-1</strain>
    </source>
</reference>
<name>A0A8J3HY37_9CHLR</name>
<accession>A0A8J3HY37</accession>
<sequence length="71" mass="8274">MVIPLWTQKFDRHIIKNSNTSLIYLLRSSNTRRLILSTETKIYSNGRLQRASSERIKTTDFDKIKGAINYG</sequence>
<proteinExistence type="predicted"/>
<dbReference type="EMBL" id="BNJF01000001">
    <property type="protein sequence ID" value="GHO42648.1"/>
    <property type="molecule type" value="Genomic_DNA"/>
</dbReference>